<gene>
    <name evidence="1" type="ORF">SAMN04488529_11439</name>
</gene>
<protein>
    <submittedName>
        <fullName evidence="1">Uncharacterized protein</fullName>
    </submittedName>
</protein>
<dbReference type="EMBL" id="FNJM01000014">
    <property type="protein sequence ID" value="SDP73233.1"/>
    <property type="molecule type" value="Genomic_DNA"/>
</dbReference>
<keyword evidence="2" id="KW-1185">Reference proteome</keyword>
<evidence type="ECO:0000313" key="1">
    <source>
        <dbReference type="EMBL" id="SDP73233.1"/>
    </source>
</evidence>
<dbReference type="Proteomes" id="UP000198597">
    <property type="component" value="Unassembled WGS sequence"/>
</dbReference>
<accession>A0A1H0V4F9</accession>
<dbReference type="AlphaFoldDB" id="A0A1H0V4F9"/>
<dbReference type="OrthoDB" id="1915392at2"/>
<proteinExistence type="predicted"/>
<dbReference type="RefSeq" id="WP_089972094.1">
    <property type="nucleotide sequence ID" value="NZ_FNJM01000014.1"/>
</dbReference>
<sequence>MIKIYKKEHLKAVNPKYSKKIIQEVDEIITLLDKNYGPYRNVDFDLGGYVLILEDKLDVDDIKKVLLKGLEPEYTDIIEDYTSSLYLLSSDYSIVVIATEELSKLLLE</sequence>
<evidence type="ECO:0000313" key="2">
    <source>
        <dbReference type="Proteomes" id="UP000198597"/>
    </source>
</evidence>
<reference evidence="1 2" key="1">
    <citation type="submission" date="2016-10" db="EMBL/GenBank/DDBJ databases">
        <authorList>
            <person name="de Groot N.N."/>
        </authorList>
    </citation>
    <scope>NUCLEOTIDE SEQUENCE [LARGE SCALE GENOMIC DNA]</scope>
    <source>
        <strain evidence="1 2">DSM 12272</strain>
    </source>
</reference>
<organism evidence="1 2">
    <name type="scientific">Clostridium gasigenes</name>
    <dbReference type="NCBI Taxonomy" id="94869"/>
    <lineage>
        <taxon>Bacteria</taxon>
        <taxon>Bacillati</taxon>
        <taxon>Bacillota</taxon>
        <taxon>Clostridia</taxon>
        <taxon>Eubacteriales</taxon>
        <taxon>Clostridiaceae</taxon>
        <taxon>Clostridium</taxon>
    </lineage>
</organism>
<dbReference type="STRING" id="94869.SAMN04488529_11439"/>
<name>A0A1H0V4F9_9CLOT</name>